<evidence type="ECO:0000313" key="1">
    <source>
        <dbReference type="EMBL" id="KOB64523.1"/>
    </source>
</evidence>
<accession>A0A0L7KMK4</accession>
<dbReference type="EMBL" id="JTDY01008544">
    <property type="protein sequence ID" value="KOB64523.1"/>
    <property type="molecule type" value="Genomic_DNA"/>
</dbReference>
<dbReference type="AlphaFoldDB" id="A0A0L7KMK4"/>
<keyword evidence="2" id="KW-1185">Reference proteome</keyword>
<protein>
    <submittedName>
        <fullName evidence="1">Protein SMG9</fullName>
    </submittedName>
</protein>
<dbReference type="Proteomes" id="UP000037510">
    <property type="component" value="Unassembled WGS sequence"/>
</dbReference>
<comment type="caution">
    <text evidence="1">The sequence shown here is derived from an EMBL/GenBank/DDBJ whole genome shotgun (WGS) entry which is preliminary data.</text>
</comment>
<sequence length="107" mass="12305">MRGSSPDAPHGACWTVLAPAQQRAESLRARLVPLLQQGVGDSHQVHVLPRVREVPPLMRLMERAGRCWRQLSSVPSLSERGWFHYCSKAWETVTKCTFYLEYERFLP</sequence>
<name>A0A0L7KMK4_OPEBR</name>
<evidence type="ECO:0000313" key="2">
    <source>
        <dbReference type="Proteomes" id="UP000037510"/>
    </source>
</evidence>
<organism evidence="1 2">
    <name type="scientific">Operophtera brumata</name>
    <name type="common">Winter moth</name>
    <name type="synonym">Phalaena brumata</name>
    <dbReference type="NCBI Taxonomy" id="104452"/>
    <lineage>
        <taxon>Eukaryota</taxon>
        <taxon>Metazoa</taxon>
        <taxon>Ecdysozoa</taxon>
        <taxon>Arthropoda</taxon>
        <taxon>Hexapoda</taxon>
        <taxon>Insecta</taxon>
        <taxon>Pterygota</taxon>
        <taxon>Neoptera</taxon>
        <taxon>Endopterygota</taxon>
        <taxon>Lepidoptera</taxon>
        <taxon>Glossata</taxon>
        <taxon>Ditrysia</taxon>
        <taxon>Geometroidea</taxon>
        <taxon>Geometridae</taxon>
        <taxon>Larentiinae</taxon>
        <taxon>Operophtera</taxon>
    </lineage>
</organism>
<gene>
    <name evidence="1" type="ORF">OBRU01_24102</name>
</gene>
<reference evidence="1 2" key="1">
    <citation type="journal article" date="2015" name="Genome Biol. Evol.">
        <title>The genome of winter moth (Operophtera brumata) provides a genomic perspective on sexual dimorphism and phenology.</title>
        <authorList>
            <person name="Derks M.F."/>
            <person name="Smit S."/>
            <person name="Salis L."/>
            <person name="Schijlen E."/>
            <person name="Bossers A."/>
            <person name="Mateman C."/>
            <person name="Pijl A.S."/>
            <person name="de Ridder D."/>
            <person name="Groenen M.A."/>
            <person name="Visser M.E."/>
            <person name="Megens H.J."/>
        </authorList>
    </citation>
    <scope>NUCLEOTIDE SEQUENCE [LARGE SCALE GENOMIC DNA]</scope>
    <source>
        <strain evidence="1">WM2013NL</strain>
        <tissue evidence="1">Head and thorax</tissue>
    </source>
</reference>
<proteinExistence type="predicted"/>